<proteinExistence type="predicted"/>
<evidence type="ECO:0000313" key="2">
    <source>
        <dbReference type="Proteomes" id="UP000321026"/>
    </source>
</evidence>
<dbReference type="SUPFAM" id="SSF53098">
    <property type="entry name" value="Ribonuclease H-like"/>
    <property type="match status" value="1"/>
</dbReference>
<dbReference type="SUPFAM" id="SSF56672">
    <property type="entry name" value="DNA/RNA polymerases"/>
    <property type="match status" value="1"/>
</dbReference>
<dbReference type="InterPro" id="IPR036397">
    <property type="entry name" value="RNaseH_sf"/>
</dbReference>
<reference evidence="1 2" key="1">
    <citation type="submission" date="2018-09" db="EMBL/GenBank/DDBJ databases">
        <title>Metagenome Assembled Genomes from an Advanced Water Purification Facility.</title>
        <authorList>
            <person name="Stamps B.W."/>
            <person name="Spear J.R."/>
        </authorList>
    </citation>
    <scope>NUCLEOTIDE SEQUENCE [LARGE SCALE GENOMIC DNA]</scope>
    <source>
        <strain evidence="1">Bin_63_2</strain>
    </source>
</reference>
<dbReference type="AlphaFoldDB" id="A0A5C7J9G5"/>
<organism evidence="1 2">
    <name type="scientific">Candidatus Dojkabacteria bacterium</name>
    <dbReference type="NCBI Taxonomy" id="2099670"/>
    <lineage>
        <taxon>Bacteria</taxon>
        <taxon>Candidatus Dojkabacteria</taxon>
    </lineage>
</organism>
<dbReference type="InterPro" id="IPR012337">
    <property type="entry name" value="RNaseH-like_sf"/>
</dbReference>
<evidence type="ECO:0000313" key="1">
    <source>
        <dbReference type="EMBL" id="TXG77612.1"/>
    </source>
</evidence>
<dbReference type="InterPro" id="IPR043502">
    <property type="entry name" value="DNA/RNA_pol_sf"/>
</dbReference>
<dbReference type="EMBL" id="SSDS01000041">
    <property type="protein sequence ID" value="TXG77612.1"/>
    <property type="molecule type" value="Genomic_DNA"/>
</dbReference>
<gene>
    <name evidence="1" type="ORF">E6Q11_02465</name>
</gene>
<dbReference type="Proteomes" id="UP000321026">
    <property type="component" value="Unassembled WGS sequence"/>
</dbReference>
<sequence length="354" mass="40614">MRLPKVYLDFETRSMVDLKRSGVHVYAEHESTDILCMAYAIDDGEVKLWQNWREYPRDLATLHFSGEPYQVVAHNAAFEATIWREVGHSKYGWPFLEAHQWHCTMAMAYAMALPGSLERAAAAVGIDKQKDMKGHRTMMQLSQPRSVAADGTPTWWEDSEKFEKLHEYCRQDVEVERELYKRLLRLSEREKNIWQLDQEINRRGVSVDLTAVKKALALAAYEKNRLNEEMREVTKNQVATCNANAQLTAWIENQGIDLKGVAKSDVLELLNNVSLPADVRRALLLRQEAAKSSTAKLEAMMESVSKDGRIRGLFQYHGAGTGRWAGRRVQLQNLPRPQMKTHEIEEVFKILNAT</sequence>
<dbReference type="Gene3D" id="3.30.420.10">
    <property type="entry name" value="Ribonuclease H-like superfamily/Ribonuclease H"/>
    <property type="match status" value="1"/>
</dbReference>
<dbReference type="GO" id="GO:0003676">
    <property type="term" value="F:nucleic acid binding"/>
    <property type="evidence" value="ECO:0007669"/>
    <property type="project" value="InterPro"/>
</dbReference>
<evidence type="ECO:0008006" key="3">
    <source>
        <dbReference type="Google" id="ProtNLM"/>
    </source>
</evidence>
<protein>
    <recommendedName>
        <fullName evidence="3">3'-5' exonuclease domain-containing protein</fullName>
    </recommendedName>
</protein>
<comment type="caution">
    <text evidence="1">The sequence shown here is derived from an EMBL/GenBank/DDBJ whole genome shotgun (WGS) entry which is preliminary data.</text>
</comment>
<accession>A0A5C7J9G5</accession>
<name>A0A5C7J9G5_9BACT</name>